<sequence length="281" mass="32597">MKPPKYFLFLVNLLYSAECLKILAVFPYTARSHAVTYIPLLEKLRESGHELRLAAFFSLKYRHADDIKLLIPPNSEIVIELDSLVGSRFEQLYLAHFLHSEIANKRCDFLLSSKAFGELLKSNETYDVILTEHFTTSCHISPLVEKHQTPFIVIHTNALMAWAAPWVDVPYNPAYMPVLFLDFPLRMNFWKRLDSLVMWIYVHVHYYLVIAAQDDSFLKNPKGIISHELMQNASLILTNSHFTYHIPRPLVPRTVEVAGMHIEACQQLPKVHFYCFSIYSI</sequence>
<dbReference type="InterPro" id="IPR050271">
    <property type="entry name" value="UDP-glycosyltransferase"/>
</dbReference>
<comment type="similarity">
    <text evidence="1">Belongs to the UDP-glycosyltransferase family.</text>
</comment>
<evidence type="ECO:0000313" key="4">
    <source>
        <dbReference type="EMBL" id="JAV57152.1"/>
    </source>
</evidence>
<keyword evidence="3" id="KW-0808">Transferase</keyword>
<dbReference type="GO" id="GO:0008194">
    <property type="term" value="F:UDP-glycosyltransferase activity"/>
    <property type="evidence" value="ECO:0007669"/>
    <property type="project" value="InterPro"/>
</dbReference>
<organism evidence="4">
    <name type="scientific">Photinus pyralis</name>
    <name type="common">Common eastern firefly</name>
    <name type="synonym">Lampyris pyralis</name>
    <dbReference type="NCBI Taxonomy" id="7054"/>
    <lineage>
        <taxon>Eukaryota</taxon>
        <taxon>Metazoa</taxon>
        <taxon>Ecdysozoa</taxon>
        <taxon>Arthropoda</taxon>
        <taxon>Hexapoda</taxon>
        <taxon>Insecta</taxon>
        <taxon>Pterygota</taxon>
        <taxon>Neoptera</taxon>
        <taxon>Endopterygota</taxon>
        <taxon>Coleoptera</taxon>
        <taxon>Polyphaga</taxon>
        <taxon>Elateriformia</taxon>
        <taxon>Elateroidea</taxon>
        <taxon>Lampyridae</taxon>
        <taxon>Lampyrinae</taxon>
        <taxon>Photinus</taxon>
    </lineage>
</organism>
<dbReference type="PANTHER" id="PTHR48043">
    <property type="entry name" value="EG:EG0003.4 PROTEIN-RELATED"/>
    <property type="match status" value="1"/>
</dbReference>
<reference evidence="4" key="1">
    <citation type="journal article" date="2016" name="Sci. Rep.">
        <title>Molecular characterization of firefly nuptial gifts: a multi-omics approach sheds light on postcopulatory sexual selection.</title>
        <authorList>
            <person name="Al-Wathiqui N."/>
            <person name="Fallon T.R."/>
            <person name="South A."/>
            <person name="Weng J.K."/>
            <person name="Lewis S.M."/>
        </authorList>
    </citation>
    <scope>NUCLEOTIDE SEQUENCE</scope>
</reference>
<protein>
    <recommendedName>
        <fullName evidence="5">UDP-glycosyltransferase</fullName>
    </recommendedName>
</protein>
<evidence type="ECO:0000256" key="3">
    <source>
        <dbReference type="ARBA" id="ARBA00022679"/>
    </source>
</evidence>
<evidence type="ECO:0000256" key="1">
    <source>
        <dbReference type="ARBA" id="ARBA00009995"/>
    </source>
</evidence>
<dbReference type="Pfam" id="PF00201">
    <property type="entry name" value="UDPGT"/>
    <property type="match status" value="1"/>
</dbReference>
<dbReference type="SUPFAM" id="SSF53756">
    <property type="entry name" value="UDP-Glycosyltransferase/glycogen phosphorylase"/>
    <property type="match status" value="1"/>
</dbReference>
<keyword evidence="2" id="KW-0328">Glycosyltransferase</keyword>
<dbReference type="EMBL" id="GEZM01090940">
    <property type="protein sequence ID" value="JAV57152.1"/>
    <property type="molecule type" value="Transcribed_RNA"/>
</dbReference>
<dbReference type="PANTHER" id="PTHR48043:SF145">
    <property type="entry name" value="FI06409P-RELATED"/>
    <property type="match status" value="1"/>
</dbReference>
<dbReference type="AlphaFoldDB" id="A0A1Y1K6S0"/>
<proteinExistence type="inferred from homology"/>
<accession>A0A1Y1K6S0</accession>
<evidence type="ECO:0008006" key="5">
    <source>
        <dbReference type="Google" id="ProtNLM"/>
    </source>
</evidence>
<name>A0A1Y1K6S0_PHOPY</name>
<evidence type="ECO:0000256" key="2">
    <source>
        <dbReference type="ARBA" id="ARBA00022676"/>
    </source>
</evidence>
<dbReference type="InterPro" id="IPR002213">
    <property type="entry name" value="UDP_glucos_trans"/>
</dbReference>